<gene>
    <name evidence="1" type="ORF">HMPREF9997_00312</name>
</gene>
<dbReference type="STRING" id="1035195.HMPREF9997_00312"/>
<dbReference type="EMBL" id="AMEM01000007">
    <property type="protein sequence ID" value="EKX92029.1"/>
    <property type="molecule type" value="Genomic_DNA"/>
</dbReference>
<protein>
    <submittedName>
        <fullName evidence="1">Uncharacterized protein</fullName>
    </submittedName>
</protein>
<accession>L1MM38</accession>
<evidence type="ECO:0000313" key="2">
    <source>
        <dbReference type="Proteomes" id="UP000010445"/>
    </source>
</evidence>
<dbReference type="HOGENOM" id="CLU_3268676_0_0_11"/>
<proteinExistence type="predicted"/>
<comment type="caution">
    <text evidence="1">The sequence shown here is derived from an EMBL/GenBank/DDBJ whole genome shotgun (WGS) entry which is preliminary data.</text>
</comment>
<reference evidence="1 2" key="1">
    <citation type="submission" date="2012-05" db="EMBL/GenBank/DDBJ databases">
        <authorList>
            <person name="Weinstock G."/>
            <person name="Sodergren E."/>
            <person name="Lobos E.A."/>
            <person name="Fulton L."/>
            <person name="Fulton R."/>
            <person name="Courtney L."/>
            <person name="Fronick C."/>
            <person name="O'Laughlin M."/>
            <person name="Godfrey J."/>
            <person name="Wilson R.M."/>
            <person name="Miner T."/>
            <person name="Farmer C."/>
            <person name="Delehaunty K."/>
            <person name="Cordes M."/>
            <person name="Minx P."/>
            <person name="Tomlinson C."/>
            <person name="Chen J."/>
            <person name="Wollam A."/>
            <person name="Pepin K.H."/>
            <person name="Bhonagiri V."/>
            <person name="Zhang X."/>
            <person name="Suruliraj S."/>
            <person name="Warren W."/>
            <person name="Mitreva M."/>
            <person name="Mardis E.R."/>
            <person name="Wilson R.K."/>
        </authorList>
    </citation>
    <scope>NUCLEOTIDE SEQUENCE [LARGE SCALE GENOMIC DNA]</scope>
    <source>
        <strain evidence="1 2">F0235</strain>
    </source>
</reference>
<name>L1MM38_9CORY</name>
<organism evidence="1 2">
    <name type="scientific">Corynebacterium durum F0235</name>
    <dbReference type="NCBI Taxonomy" id="1035195"/>
    <lineage>
        <taxon>Bacteria</taxon>
        <taxon>Bacillati</taxon>
        <taxon>Actinomycetota</taxon>
        <taxon>Actinomycetes</taxon>
        <taxon>Mycobacteriales</taxon>
        <taxon>Corynebacteriaceae</taxon>
        <taxon>Corynebacterium</taxon>
    </lineage>
</organism>
<sequence>MTYPQKSGGFLLLYVFCVWENASCKVCLCSGAKMPCFRAWG</sequence>
<dbReference type="AlphaFoldDB" id="L1MM38"/>
<keyword evidence="2" id="KW-1185">Reference proteome</keyword>
<dbReference type="Proteomes" id="UP000010445">
    <property type="component" value="Unassembled WGS sequence"/>
</dbReference>
<evidence type="ECO:0000313" key="1">
    <source>
        <dbReference type="EMBL" id="EKX92029.1"/>
    </source>
</evidence>